<dbReference type="GO" id="GO:0016020">
    <property type="term" value="C:membrane"/>
    <property type="evidence" value="ECO:0007669"/>
    <property type="project" value="UniProtKB-SubCell"/>
</dbReference>
<feature type="transmembrane region" description="Helical" evidence="7">
    <location>
        <begin position="186"/>
        <end position="210"/>
    </location>
</feature>
<dbReference type="PROSITE" id="PS50041">
    <property type="entry name" value="C_TYPE_LECTIN_2"/>
    <property type="match status" value="1"/>
</dbReference>
<protein>
    <recommendedName>
        <fullName evidence="9">C-type lectin domain-containing protein</fullName>
    </recommendedName>
</protein>
<keyword evidence="6 7" id="KW-0472">Membrane</keyword>
<name>A0AAD8YTN5_9TELE</name>
<evidence type="ECO:0000256" key="6">
    <source>
        <dbReference type="ARBA" id="ARBA00023136"/>
    </source>
</evidence>
<keyword evidence="2 7" id="KW-0812">Transmembrane</keyword>
<evidence type="ECO:0000256" key="8">
    <source>
        <dbReference type="SAM" id="SignalP"/>
    </source>
</evidence>
<dbReference type="PANTHER" id="PTHR14789">
    <property type="entry name" value="CHONDROLECTIN VARIANT CHODLFDELTAE"/>
    <property type="match status" value="1"/>
</dbReference>
<evidence type="ECO:0000256" key="3">
    <source>
        <dbReference type="ARBA" id="ARBA00022729"/>
    </source>
</evidence>
<dbReference type="InterPro" id="IPR001304">
    <property type="entry name" value="C-type_lectin-like"/>
</dbReference>
<keyword evidence="4" id="KW-0430">Lectin</keyword>
<evidence type="ECO:0000256" key="5">
    <source>
        <dbReference type="ARBA" id="ARBA00022989"/>
    </source>
</evidence>
<keyword evidence="5 7" id="KW-1133">Transmembrane helix</keyword>
<dbReference type="Gene3D" id="3.10.100.10">
    <property type="entry name" value="Mannose-Binding Protein A, subunit A"/>
    <property type="match status" value="1"/>
</dbReference>
<comment type="subcellular location">
    <subcellularLocation>
        <location evidence="1">Membrane</location>
        <topology evidence="1">Single-pass type I membrane protein</topology>
    </subcellularLocation>
</comment>
<evidence type="ECO:0000256" key="1">
    <source>
        <dbReference type="ARBA" id="ARBA00004479"/>
    </source>
</evidence>
<keyword evidence="11" id="KW-1185">Reference proteome</keyword>
<evidence type="ECO:0000313" key="10">
    <source>
        <dbReference type="EMBL" id="KAK1786516.1"/>
    </source>
</evidence>
<gene>
    <name evidence="10" type="ORF">P4O66_017643</name>
</gene>
<dbReference type="SMART" id="SM00034">
    <property type="entry name" value="CLECT"/>
    <property type="match status" value="1"/>
</dbReference>
<evidence type="ECO:0000259" key="9">
    <source>
        <dbReference type="PROSITE" id="PS50041"/>
    </source>
</evidence>
<dbReference type="GO" id="GO:0030246">
    <property type="term" value="F:carbohydrate binding"/>
    <property type="evidence" value="ECO:0007669"/>
    <property type="project" value="UniProtKB-KW"/>
</dbReference>
<keyword evidence="3 8" id="KW-0732">Signal</keyword>
<feature type="signal peptide" evidence="8">
    <location>
        <begin position="1"/>
        <end position="16"/>
    </location>
</feature>
<feature type="chain" id="PRO_5042221079" description="C-type lectin domain-containing protein" evidence="8">
    <location>
        <begin position="17"/>
        <end position="385"/>
    </location>
</feature>
<evidence type="ECO:0000256" key="4">
    <source>
        <dbReference type="ARBA" id="ARBA00022734"/>
    </source>
</evidence>
<evidence type="ECO:0000256" key="7">
    <source>
        <dbReference type="SAM" id="Phobius"/>
    </source>
</evidence>
<dbReference type="EMBL" id="JAROKS010000025">
    <property type="protein sequence ID" value="KAK1786516.1"/>
    <property type="molecule type" value="Genomic_DNA"/>
</dbReference>
<evidence type="ECO:0000256" key="2">
    <source>
        <dbReference type="ARBA" id="ARBA00022692"/>
    </source>
</evidence>
<dbReference type="PANTHER" id="PTHR14789:SF2">
    <property type="entry name" value="LAYILIN"/>
    <property type="match status" value="1"/>
</dbReference>
<comment type="caution">
    <text evidence="10">The sequence shown here is derived from an EMBL/GenBank/DDBJ whole genome shotgun (WGS) entry which is preliminary data.</text>
</comment>
<organism evidence="10 11">
    <name type="scientific">Electrophorus voltai</name>
    <dbReference type="NCBI Taxonomy" id="2609070"/>
    <lineage>
        <taxon>Eukaryota</taxon>
        <taxon>Metazoa</taxon>
        <taxon>Chordata</taxon>
        <taxon>Craniata</taxon>
        <taxon>Vertebrata</taxon>
        <taxon>Euteleostomi</taxon>
        <taxon>Actinopterygii</taxon>
        <taxon>Neopterygii</taxon>
        <taxon>Teleostei</taxon>
        <taxon>Ostariophysi</taxon>
        <taxon>Gymnotiformes</taxon>
        <taxon>Gymnotoidei</taxon>
        <taxon>Gymnotidae</taxon>
        <taxon>Electrophorus</taxon>
    </lineage>
</organism>
<dbReference type="Proteomes" id="UP001239994">
    <property type="component" value="Unassembled WGS sequence"/>
</dbReference>
<feature type="domain" description="C-type lectin" evidence="9">
    <location>
        <begin position="24"/>
        <end position="161"/>
    </location>
</feature>
<evidence type="ECO:0000313" key="11">
    <source>
        <dbReference type="Proteomes" id="UP001239994"/>
    </source>
</evidence>
<dbReference type="InterPro" id="IPR016186">
    <property type="entry name" value="C-type_lectin-like/link_sf"/>
</dbReference>
<dbReference type="InterPro" id="IPR051505">
    <property type="entry name" value="C-type_lectin_domain"/>
</dbReference>
<sequence length="385" mass="42552">MCFSCLCFYYFGFTAGQRICRRGTEKPCYKIVYQQDLRLRVSFDVARRACRDDRGELLSIETENEQRLVERFVLDLRAPDGDFWIGLRRSLASTESAAGDCSSRYYWLDQSQATFRHWLLKEPSCGSELCGALYHRTSSLAHYMLKWTDTNCNAKNNFICKYSAEKSPAATPAGNSTTHSDESISVYYVLMAGMPLLLMVILLASGFFCYRVLARKRKEPNHIYAEPGPWVSARALQNHGGRPPPHDPGPRTACLEYMSSEINGNISATGPGCHGDYENLPSGAAGFVTNDIYETCRSPLATEAGGTLTTVIQCEAHKGSREDLGTGVEGKPGSLSKTASAEVVSVVRFVAFFSADTRFQEQDDPFGNSHYSALTLLPIPSCPPS</sequence>
<reference evidence="10" key="1">
    <citation type="submission" date="2023-03" db="EMBL/GenBank/DDBJ databases">
        <title>Electrophorus voltai genome.</title>
        <authorList>
            <person name="Bian C."/>
        </authorList>
    </citation>
    <scope>NUCLEOTIDE SEQUENCE</scope>
    <source>
        <strain evidence="10">CB-2022</strain>
        <tissue evidence="10">Muscle</tissue>
    </source>
</reference>
<dbReference type="GO" id="GO:0005540">
    <property type="term" value="F:hyaluronic acid binding"/>
    <property type="evidence" value="ECO:0007669"/>
    <property type="project" value="TreeGrafter"/>
</dbReference>
<dbReference type="SUPFAM" id="SSF56436">
    <property type="entry name" value="C-type lectin-like"/>
    <property type="match status" value="1"/>
</dbReference>
<dbReference type="InterPro" id="IPR016187">
    <property type="entry name" value="CTDL_fold"/>
</dbReference>
<accession>A0AAD8YTN5</accession>
<dbReference type="Pfam" id="PF00059">
    <property type="entry name" value="Lectin_C"/>
    <property type="match status" value="1"/>
</dbReference>
<dbReference type="AlphaFoldDB" id="A0AAD8YTN5"/>
<proteinExistence type="predicted"/>